<comment type="pathway">
    <text evidence="2">Amino-acid biosynthesis; L-isoleucine biosynthesis; L-isoleucine from 2-oxobutanoate: step 4/4.</text>
</comment>
<keyword evidence="7" id="KW-0663">Pyridoxal phosphate</keyword>
<evidence type="ECO:0000313" key="11">
    <source>
        <dbReference type="EMBL" id="SCC10734.1"/>
    </source>
</evidence>
<comment type="similarity">
    <text evidence="5">Belongs to the class-IV pyridoxal-phosphate-dependent aminotransferase family.</text>
</comment>
<dbReference type="AlphaFoldDB" id="A0A1C4BVG1"/>
<dbReference type="PANTHER" id="PTHR42743">
    <property type="entry name" value="AMINO-ACID AMINOTRANSFERASE"/>
    <property type="match status" value="1"/>
</dbReference>
<organism evidence="11 12">
    <name type="scientific">Chitinophaga costaii</name>
    <dbReference type="NCBI Taxonomy" id="1335309"/>
    <lineage>
        <taxon>Bacteria</taxon>
        <taxon>Pseudomonadati</taxon>
        <taxon>Bacteroidota</taxon>
        <taxon>Chitinophagia</taxon>
        <taxon>Chitinophagales</taxon>
        <taxon>Chitinophagaceae</taxon>
        <taxon>Chitinophaga</taxon>
    </lineage>
</organism>
<comment type="pathway">
    <text evidence="3">Amino-acid biosynthesis; L-valine biosynthesis; L-valine from pyruvate: step 4/4.</text>
</comment>
<dbReference type="InterPro" id="IPR001544">
    <property type="entry name" value="Aminotrans_IV"/>
</dbReference>
<dbReference type="EC" id="2.6.1.42" evidence="6"/>
<dbReference type="InterPro" id="IPR036038">
    <property type="entry name" value="Aminotransferase-like"/>
</dbReference>
<comment type="catalytic activity">
    <reaction evidence="9">
        <text>L-isoleucine + 2-oxoglutarate = (S)-3-methyl-2-oxopentanoate + L-glutamate</text>
        <dbReference type="Rhea" id="RHEA:24801"/>
        <dbReference type="ChEBI" id="CHEBI:16810"/>
        <dbReference type="ChEBI" id="CHEBI:29985"/>
        <dbReference type="ChEBI" id="CHEBI:35146"/>
        <dbReference type="ChEBI" id="CHEBI:58045"/>
        <dbReference type="EC" id="2.6.1.42"/>
    </reaction>
</comment>
<dbReference type="InterPro" id="IPR043131">
    <property type="entry name" value="BCAT-like_N"/>
</dbReference>
<dbReference type="PANTHER" id="PTHR42743:SF11">
    <property type="entry name" value="AMINODEOXYCHORISMATE LYASE"/>
    <property type="match status" value="1"/>
</dbReference>
<dbReference type="SUPFAM" id="SSF56752">
    <property type="entry name" value="D-aminoacid aminotransferase-like PLP-dependent enzymes"/>
    <property type="match status" value="1"/>
</dbReference>
<evidence type="ECO:0000256" key="4">
    <source>
        <dbReference type="ARBA" id="ARBA00005072"/>
    </source>
</evidence>
<evidence type="ECO:0000313" key="12">
    <source>
        <dbReference type="Proteomes" id="UP000242818"/>
    </source>
</evidence>
<comment type="pathway">
    <text evidence="4">Amino-acid biosynthesis; L-leucine biosynthesis; L-leucine from 3-methyl-2-oxobutanoate: step 4/4.</text>
</comment>
<evidence type="ECO:0000256" key="10">
    <source>
        <dbReference type="ARBA" id="ARBA00049229"/>
    </source>
</evidence>
<dbReference type="Proteomes" id="UP000242818">
    <property type="component" value="Unassembled WGS sequence"/>
</dbReference>
<comment type="cofactor">
    <cofactor evidence="1">
        <name>pyridoxal 5'-phosphate</name>
        <dbReference type="ChEBI" id="CHEBI:597326"/>
    </cofactor>
</comment>
<dbReference type="Pfam" id="PF01063">
    <property type="entry name" value="Aminotran_4"/>
    <property type="match status" value="1"/>
</dbReference>
<dbReference type="GO" id="GO:0004084">
    <property type="term" value="F:branched-chain-amino-acid transaminase activity"/>
    <property type="evidence" value="ECO:0007669"/>
    <property type="project" value="UniProtKB-EC"/>
</dbReference>
<dbReference type="Gene3D" id="3.30.470.10">
    <property type="match status" value="1"/>
</dbReference>
<evidence type="ECO:0000256" key="2">
    <source>
        <dbReference type="ARBA" id="ARBA00004824"/>
    </source>
</evidence>
<dbReference type="GO" id="GO:0046394">
    <property type="term" value="P:carboxylic acid biosynthetic process"/>
    <property type="evidence" value="ECO:0007669"/>
    <property type="project" value="UniProtKB-ARBA"/>
</dbReference>
<evidence type="ECO:0000256" key="6">
    <source>
        <dbReference type="ARBA" id="ARBA00013053"/>
    </source>
</evidence>
<dbReference type="CDD" id="cd00449">
    <property type="entry name" value="PLPDE_IV"/>
    <property type="match status" value="1"/>
</dbReference>
<proteinExistence type="inferred from homology"/>
<comment type="catalytic activity">
    <reaction evidence="8">
        <text>L-valine + 2-oxoglutarate = 3-methyl-2-oxobutanoate + L-glutamate</text>
        <dbReference type="Rhea" id="RHEA:24813"/>
        <dbReference type="ChEBI" id="CHEBI:11851"/>
        <dbReference type="ChEBI" id="CHEBI:16810"/>
        <dbReference type="ChEBI" id="CHEBI:29985"/>
        <dbReference type="ChEBI" id="CHEBI:57762"/>
        <dbReference type="EC" id="2.6.1.42"/>
    </reaction>
</comment>
<dbReference type="Gene3D" id="3.20.10.10">
    <property type="entry name" value="D-amino Acid Aminotransferase, subunit A, domain 2"/>
    <property type="match status" value="1"/>
</dbReference>
<evidence type="ECO:0000256" key="7">
    <source>
        <dbReference type="ARBA" id="ARBA00022898"/>
    </source>
</evidence>
<dbReference type="STRING" id="1335309.GA0116948_103272"/>
<keyword evidence="11" id="KW-0808">Transferase</keyword>
<accession>A0A1C4BVG1</accession>
<evidence type="ECO:0000256" key="9">
    <source>
        <dbReference type="ARBA" id="ARBA00048798"/>
    </source>
</evidence>
<comment type="catalytic activity">
    <reaction evidence="10">
        <text>L-leucine + 2-oxoglutarate = 4-methyl-2-oxopentanoate + L-glutamate</text>
        <dbReference type="Rhea" id="RHEA:18321"/>
        <dbReference type="ChEBI" id="CHEBI:16810"/>
        <dbReference type="ChEBI" id="CHEBI:17865"/>
        <dbReference type="ChEBI" id="CHEBI:29985"/>
        <dbReference type="ChEBI" id="CHEBI:57427"/>
        <dbReference type="EC" id="2.6.1.42"/>
    </reaction>
</comment>
<name>A0A1C4BVG1_9BACT</name>
<protein>
    <recommendedName>
        <fullName evidence="6">branched-chain-amino-acid transaminase</fullName>
        <ecNumber evidence="6">2.6.1.42</ecNumber>
    </recommendedName>
</protein>
<dbReference type="InterPro" id="IPR050571">
    <property type="entry name" value="Class-IV_PLP-Dep_Aminotrnsfr"/>
</dbReference>
<sequence>MKVYQGRVLLEELHFERLMASVHLLHLEMPIHFTRDYLMDLVTQLCVKNKVETLARVRLSVFRTEGGLYTPENNTAEFLIQCWELHKQVFELNETGLDIDIYPESRKTCEKLSTIKSANCLPYIMAGMYAREHELNDALLLNTHGRVADATSSNVFIVRGNQVWTPPLGEGCVCGVMRKYLLALDTTLHLMEHPITVSDLENADEIFLTNTIYGIRWVERFRDNSYGNATATILHDLLQEAVL</sequence>
<evidence type="ECO:0000256" key="5">
    <source>
        <dbReference type="ARBA" id="ARBA00009320"/>
    </source>
</evidence>
<reference evidence="11 12" key="1">
    <citation type="submission" date="2016-08" db="EMBL/GenBank/DDBJ databases">
        <authorList>
            <person name="Seilhamer J.J."/>
        </authorList>
    </citation>
    <scope>NUCLEOTIDE SEQUENCE [LARGE SCALE GENOMIC DNA]</scope>
    <source>
        <strain evidence="11 12">A37T2</strain>
    </source>
</reference>
<dbReference type="EMBL" id="FMAR01000003">
    <property type="protein sequence ID" value="SCC10734.1"/>
    <property type="molecule type" value="Genomic_DNA"/>
</dbReference>
<evidence type="ECO:0000256" key="8">
    <source>
        <dbReference type="ARBA" id="ARBA00048212"/>
    </source>
</evidence>
<evidence type="ECO:0000256" key="3">
    <source>
        <dbReference type="ARBA" id="ARBA00004931"/>
    </source>
</evidence>
<keyword evidence="12" id="KW-1185">Reference proteome</keyword>
<evidence type="ECO:0000256" key="1">
    <source>
        <dbReference type="ARBA" id="ARBA00001933"/>
    </source>
</evidence>
<dbReference type="GO" id="GO:0008652">
    <property type="term" value="P:amino acid biosynthetic process"/>
    <property type="evidence" value="ECO:0007669"/>
    <property type="project" value="UniProtKB-ARBA"/>
</dbReference>
<gene>
    <name evidence="11" type="ORF">GA0116948_103272</name>
</gene>
<keyword evidence="11" id="KW-0032">Aminotransferase</keyword>
<dbReference type="InterPro" id="IPR043132">
    <property type="entry name" value="BCAT-like_C"/>
</dbReference>
<dbReference type="FunFam" id="3.20.10.10:FF:000002">
    <property type="entry name" value="D-alanine aminotransferase"/>
    <property type="match status" value="1"/>
</dbReference>